<evidence type="ECO:0000256" key="5">
    <source>
        <dbReference type="ARBA" id="ARBA00022630"/>
    </source>
</evidence>
<comment type="catalytic activity">
    <reaction evidence="10 11">
        <text>protoporphyrinogen IX + 3 O2 = protoporphyrin IX + 3 H2O2</text>
        <dbReference type="Rhea" id="RHEA:25576"/>
        <dbReference type="ChEBI" id="CHEBI:15379"/>
        <dbReference type="ChEBI" id="CHEBI:16240"/>
        <dbReference type="ChEBI" id="CHEBI:57306"/>
        <dbReference type="ChEBI" id="CHEBI:57307"/>
        <dbReference type="EC" id="1.3.3.4"/>
    </reaction>
</comment>
<reference evidence="13 14" key="1">
    <citation type="submission" date="2019-09" db="EMBL/GenBank/DDBJ databases">
        <title>Bird 10,000 Genomes (B10K) Project - Family phase.</title>
        <authorList>
            <person name="Zhang G."/>
        </authorList>
    </citation>
    <scope>NUCLEOTIDE SEQUENCE [LARGE SCALE GENOMIC DNA]</scope>
    <source>
        <strain evidence="13">B10K-DU-003-44</strain>
        <tissue evidence="13">Muscle</tissue>
    </source>
</reference>
<comment type="similarity">
    <text evidence="3 11">Belongs to the protoporphyrinogen/coproporphyrinogen oxidase family. Protoporphyrinogen oxidase subfamily.</text>
</comment>
<dbReference type="InterPro" id="IPR002937">
    <property type="entry name" value="Amino_oxidase"/>
</dbReference>
<keyword evidence="9 11" id="KW-0627">Porphyrin biosynthesis</keyword>
<keyword evidence="14" id="KW-1185">Reference proteome</keyword>
<dbReference type="InterPro" id="IPR036188">
    <property type="entry name" value="FAD/NAD-bd_sf"/>
</dbReference>
<dbReference type="AlphaFoldDB" id="A0A7K5IB76"/>
<dbReference type="InterPro" id="IPR004572">
    <property type="entry name" value="Protoporphyrinogen_oxidase"/>
</dbReference>
<feature type="non-terminal residue" evidence="13">
    <location>
        <position position="358"/>
    </location>
</feature>
<keyword evidence="7 11" id="KW-0560">Oxidoreductase</keyword>
<evidence type="ECO:0000256" key="1">
    <source>
        <dbReference type="ARBA" id="ARBA00002600"/>
    </source>
</evidence>
<evidence type="ECO:0000313" key="14">
    <source>
        <dbReference type="Proteomes" id="UP000549499"/>
    </source>
</evidence>
<evidence type="ECO:0000256" key="8">
    <source>
        <dbReference type="ARBA" id="ARBA00023133"/>
    </source>
</evidence>
<keyword evidence="8 11" id="KW-0350">Heme biosynthesis</keyword>
<protein>
    <recommendedName>
        <fullName evidence="4 11">Protoporphyrinogen oxidase</fullName>
        <ecNumber evidence="4 11">1.3.3.4</ecNumber>
    </recommendedName>
</protein>
<evidence type="ECO:0000256" key="2">
    <source>
        <dbReference type="ARBA" id="ARBA00005073"/>
    </source>
</evidence>
<dbReference type="Gene3D" id="3.50.50.60">
    <property type="entry name" value="FAD/NAD(P)-binding domain"/>
    <property type="match status" value="1"/>
</dbReference>
<dbReference type="NCBIfam" id="TIGR00562">
    <property type="entry name" value="proto_IX_ox"/>
    <property type="match status" value="1"/>
</dbReference>
<feature type="domain" description="Amine oxidase" evidence="12">
    <location>
        <begin position="18"/>
        <end position="357"/>
    </location>
</feature>
<proteinExistence type="inferred from homology"/>
<dbReference type="GO" id="GO:0006782">
    <property type="term" value="P:protoporphyrinogen IX biosynthetic process"/>
    <property type="evidence" value="ECO:0007669"/>
    <property type="project" value="UniProtKB-UniRule"/>
</dbReference>
<accession>A0A7K5IB76</accession>
<evidence type="ECO:0000313" key="13">
    <source>
        <dbReference type="EMBL" id="NWS78759.1"/>
    </source>
</evidence>
<dbReference type="PANTHER" id="PTHR42923">
    <property type="entry name" value="PROTOPORPHYRINOGEN OXIDASE"/>
    <property type="match status" value="1"/>
</dbReference>
<dbReference type="SUPFAM" id="SSF54373">
    <property type="entry name" value="FAD-linked reductases, C-terminal domain"/>
    <property type="match status" value="1"/>
</dbReference>
<feature type="non-terminal residue" evidence="13">
    <location>
        <position position="1"/>
    </location>
</feature>
<dbReference type="Proteomes" id="UP000549499">
    <property type="component" value="Unassembled WGS sequence"/>
</dbReference>
<dbReference type="Pfam" id="PF01593">
    <property type="entry name" value="Amino_oxidase"/>
    <property type="match status" value="1"/>
</dbReference>
<evidence type="ECO:0000256" key="4">
    <source>
        <dbReference type="ARBA" id="ARBA00012867"/>
    </source>
</evidence>
<dbReference type="InterPro" id="IPR050464">
    <property type="entry name" value="Zeta_carotene_desat/Oxidored"/>
</dbReference>
<sequence length="358" mass="38694">RALLRPVPPFSRALLWSGVRDLLTPAGTEPDESVHAFARRRFGREAADIALDSLCRGVFAGDCRALSVRSCFPALFEAERRRGSVLLGLALGAGKARGAESRLSQRARAERWSQWSLRGGMETLPEALAAFLRPRGVELHCHAPLRRLRRRPDGRWELALPDGSVTADHVFCALPAAALAEVLPDEAEPLARELRSIPAVSVAVVNLQYQGVTLPVTGFGHLVPSSEDPALLGIVYDSVAFPEHDGAGAGSVRLTVMLGGAWFERSLGAAAPSALEQRAQAAVREQLGLQQAPTRTIVRVHQACIPQYTLGHWQRTERIAHFLEEQRLPLSLIGASYNGVSVNDCIASAKAAVERLLG</sequence>
<evidence type="ECO:0000256" key="6">
    <source>
        <dbReference type="ARBA" id="ARBA00022827"/>
    </source>
</evidence>
<organism evidence="13 14">
    <name type="scientific">Crotophaga sulcirostris</name>
    <name type="common">Groove-billed ani</name>
    <dbReference type="NCBI Taxonomy" id="33598"/>
    <lineage>
        <taxon>Eukaryota</taxon>
        <taxon>Metazoa</taxon>
        <taxon>Chordata</taxon>
        <taxon>Craniata</taxon>
        <taxon>Vertebrata</taxon>
        <taxon>Euteleostomi</taxon>
        <taxon>Archelosauria</taxon>
        <taxon>Archosauria</taxon>
        <taxon>Dinosauria</taxon>
        <taxon>Saurischia</taxon>
        <taxon>Theropoda</taxon>
        <taxon>Coelurosauria</taxon>
        <taxon>Aves</taxon>
        <taxon>Neognathae</taxon>
        <taxon>Neoaves</taxon>
        <taxon>Otidimorphae</taxon>
        <taxon>Cuculiformes</taxon>
        <taxon>Crotophagidae</taxon>
        <taxon>Crotophaga</taxon>
    </lineage>
</organism>
<evidence type="ECO:0000256" key="11">
    <source>
        <dbReference type="RuleBase" id="RU367069"/>
    </source>
</evidence>
<comment type="pathway">
    <text evidence="2 11">Porphyrin-containing compound metabolism; protoporphyrin-IX biosynthesis; protoporphyrin-IX from protoporphyrinogen-IX: step 1/1.</text>
</comment>
<name>A0A7K5IB76_CROSL</name>
<evidence type="ECO:0000259" key="12">
    <source>
        <dbReference type="Pfam" id="PF01593"/>
    </source>
</evidence>
<comment type="cofactor">
    <cofactor evidence="11">
        <name>FAD</name>
        <dbReference type="ChEBI" id="CHEBI:57692"/>
    </cofactor>
    <text evidence="11">Binds 1 FAD per subunit.</text>
</comment>
<dbReference type="PANTHER" id="PTHR42923:SF3">
    <property type="entry name" value="PROTOPORPHYRINOGEN OXIDASE"/>
    <property type="match status" value="1"/>
</dbReference>
<keyword evidence="5 11" id="KW-0285">Flavoprotein</keyword>
<evidence type="ECO:0000256" key="7">
    <source>
        <dbReference type="ARBA" id="ARBA00023002"/>
    </source>
</evidence>
<keyword evidence="6 11" id="KW-0274">FAD</keyword>
<dbReference type="SUPFAM" id="SSF51905">
    <property type="entry name" value="FAD/NAD(P)-binding domain"/>
    <property type="match status" value="1"/>
</dbReference>
<comment type="subcellular location">
    <subcellularLocation>
        <location evidence="11">Mitochondrion inner membrane</location>
    </subcellularLocation>
</comment>
<dbReference type="UniPathway" id="UPA00251">
    <property type="reaction ID" value="UER00324"/>
</dbReference>
<dbReference type="GO" id="GO:0005743">
    <property type="term" value="C:mitochondrial inner membrane"/>
    <property type="evidence" value="ECO:0007669"/>
    <property type="project" value="UniProtKB-SubCell"/>
</dbReference>
<dbReference type="GO" id="GO:0004729">
    <property type="term" value="F:oxygen-dependent protoporphyrinogen oxidase activity"/>
    <property type="evidence" value="ECO:0007669"/>
    <property type="project" value="UniProtKB-UniRule"/>
</dbReference>
<dbReference type="EC" id="1.3.3.4" evidence="4 11"/>
<comment type="function">
    <text evidence="1 11">Catalyzes the 6-electron oxidation of protoporphyrinogen-IX to form protoporphyrin-IX.</text>
</comment>
<evidence type="ECO:0000256" key="3">
    <source>
        <dbReference type="ARBA" id="ARBA00010551"/>
    </source>
</evidence>
<dbReference type="EMBL" id="VYZB01001598">
    <property type="protein sequence ID" value="NWS78759.1"/>
    <property type="molecule type" value="Genomic_DNA"/>
</dbReference>
<comment type="caution">
    <text evidence="13">The sequence shown here is derived from an EMBL/GenBank/DDBJ whole genome shotgun (WGS) entry which is preliminary data.</text>
</comment>
<evidence type="ECO:0000256" key="9">
    <source>
        <dbReference type="ARBA" id="ARBA00023244"/>
    </source>
</evidence>
<gene>
    <name evidence="13" type="primary">Ppox</name>
    <name evidence="13" type="ORF">CROSUL_R14610</name>
</gene>
<evidence type="ECO:0000256" key="10">
    <source>
        <dbReference type="ARBA" id="ARBA00047554"/>
    </source>
</evidence>
<dbReference type="OrthoDB" id="419752at2759"/>